<gene>
    <name evidence="1" type="ORF">SS50377_16231</name>
    <name evidence="2" type="ORF">SS50377_21147</name>
</gene>
<dbReference type="Proteomes" id="UP000018208">
    <property type="component" value="Unassembled WGS sequence"/>
</dbReference>
<dbReference type="AlphaFoldDB" id="V6LT08"/>
<reference evidence="2" key="2">
    <citation type="submission" date="2020-12" db="EMBL/GenBank/DDBJ databases">
        <title>New Spironucleus salmonicida genome in near-complete chromosomes.</title>
        <authorList>
            <person name="Xu F."/>
            <person name="Kurt Z."/>
            <person name="Jimenez-Gonzalez A."/>
            <person name="Astvaldsson A."/>
            <person name="Andersson J.O."/>
            <person name="Svard S.G."/>
        </authorList>
    </citation>
    <scope>NUCLEOTIDE SEQUENCE</scope>
    <source>
        <strain evidence="2">ATCC 50377</strain>
    </source>
</reference>
<name>V6LT08_9EUKA</name>
<keyword evidence="3" id="KW-1185">Reference proteome</keyword>
<dbReference type="EMBL" id="AUWU02000001">
    <property type="protein sequence ID" value="KAH0577793.1"/>
    <property type="molecule type" value="Genomic_DNA"/>
</dbReference>
<dbReference type="VEuPathDB" id="GiardiaDB:SS50377_21147"/>
<reference evidence="1 2" key="1">
    <citation type="journal article" date="2014" name="PLoS Genet.">
        <title>The Genome of Spironucleus salmonicida Highlights a Fish Pathogen Adapted to Fluctuating Environments.</title>
        <authorList>
            <person name="Xu F."/>
            <person name="Jerlstrom-Hultqvist J."/>
            <person name="Einarsson E."/>
            <person name="Astvaldsson A."/>
            <person name="Svard S.G."/>
            <person name="Andersson J.O."/>
        </authorList>
    </citation>
    <scope>NUCLEOTIDE SEQUENCE</scope>
    <source>
        <strain evidence="2">ATCC 50377</strain>
    </source>
</reference>
<evidence type="ECO:0000313" key="3">
    <source>
        <dbReference type="Proteomes" id="UP000018208"/>
    </source>
</evidence>
<evidence type="ECO:0000313" key="2">
    <source>
        <dbReference type="EMBL" id="KAH0577793.1"/>
    </source>
</evidence>
<proteinExistence type="predicted"/>
<evidence type="ECO:0000313" key="1">
    <source>
        <dbReference type="EMBL" id="EST43929.1"/>
    </source>
</evidence>
<protein>
    <submittedName>
        <fullName evidence="1">Uncharacterized protein</fullName>
    </submittedName>
</protein>
<sequence length="129" mass="15061">MSKNCFCNLVPDISDRLLFLEDRDKYFKMREQRVAQVDDQISFISQDLIQKSQEVKELSKNLPSSQIIEQQQQLIESLIEAQQYTQKLFQQVYKVAKSIMPLPALDTEQDQHMTYGLELLGSALVDLYQ</sequence>
<organism evidence="1">
    <name type="scientific">Spironucleus salmonicida</name>
    <dbReference type="NCBI Taxonomy" id="348837"/>
    <lineage>
        <taxon>Eukaryota</taxon>
        <taxon>Metamonada</taxon>
        <taxon>Diplomonadida</taxon>
        <taxon>Hexamitidae</taxon>
        <taxon>Hexamitinae</taxon>
        <taxon>Spironucleus</taxon>
    </lineage>
</organism>
<dbReference type="EMBL" id="KI546130">
    <property type="protein sequence ID" value="EST43929.1"/>
    <property type="molecule type" value="Genomic_DNA"/>
</dbReference>
<accession>V6LT08</accession>